<feature type="compositionally biased region" description="Polar residues" evidence="1">
    <location>
        <begin position="196"/>
        <end position="212"/>
    </location>
</feature>
<dbReference type="PANTHER" id="PTHR21301:SF13">
    <property type="match status" value="1"/>
</dbReference>
<sequence>MNCGPLARIWMAWAAPEATLRVVAYADDVTVFVFSHEEAGWLMSEVDRYSEASESKINQDKYTLPGPKVSAKVLGIKFGQGDYPKQNWDSRLEIAIQKEWETGGQVKDLRTPHGHLPAYATLVLKDLYLPKSYILELWNRLKVHKSSRPRFRNFSSSRSRSRSTKSNAPSDEYNIPHPESSKDQSGSRPSTKKIVTRQTSKTKNATGKQQGAGTSGGLQVLNLSTRSFTEAQIEVLGRGLNFSPTNPFDFVTAMKDLHLFSRKLILKKLHSKNYFSHESVTGTEIKALQALEDLLEEQITAPQDVVFKPADKGGNIVIWPCHKYEKEAFCQLRDATTYTKLAYNPMASFSSQLQTILGRALDGGIIDKKPLVEALPSYVKDTTDVLSRVDGVLVDPGVLLVDADVQTLYTCIDREHGLAATLLFLGASDLGGPLCDFILELLRFVLTHNFFVFEDTYYLQKRGTAMGAACAPSYANLFLGFWERSIFGDVGAQSADHVLCWMRYIDDVLFLWGRTAQQLREFMNRLNNNSLNIKLTYQFDYQQIDFLDVTLEIDDTRRIQTDVFRKSTAVNALVRADSAHNSSTIRAVPVGQFLRMRRICSTDNRFLAQAEDLKGRFEARGYSRRTIKRGFERARRTPQRDLLYPKATGQETRSEGDKIRFITTYNHEWSSMRDILN</sequence>
<reference evidence="3" key="1">
    <citation type="submission" date="2023-07" db="EMBL/GenBank/DDBJ databases">
        <authorList>
            <person name="Stuckert A."/>
        </authorList>
    </citation>
    <scope>NUCLEOTIDE SEQUENCE</scope>
</reference>
<evidence type="ECO:0000313" key="4">
    <source>
        <dbReference type="Proteomes" id="UP001176940"/>
    </source>
</evidence>
<dbReference type="Proteomes" id="UP001176940">
    <property type="component" value="Unassembled WGS sequence"/>
</dbReference>
<dbReference type="PANTHER" id="PTHR21301">
    <property type="entry name" value="REVERSE TRANSCRIPTASE"/>
    <property type="match status" value="1"/>
</dbReference>
<gene>
    <name evidence="3" type="ORF">RIMI_LOCUS13306120</name>
</gene>
<evidence type="ECO:0000256" key="1">
    <source>
        <dbReference type="SAM" id="MobiDB-lite"/>
    </source>
</evidence>
<evidence type="ECO:0000313" key="3">
    <source>
        <dbReference type="EMBL" id="CAJ0951090.1"/>
    </source>
</evidence>
<protein>
    <recommendedName>
        <fullName evidence="2">Helix-turn-helix domain-containing protein</fullName>
    </recommendedName>
</protein>
<accession>A0ABN9LUG3</accession>
<feature type="region of interest" description="Disordered" evidence="1">
    <location>
        <begin position="149"/>
        <end position="217"/>
    </location>
</feature>
<dbReference type="EMBL" id="CAUEEQ010032748">
    <property type="protein sequence ID" value="CAJ0951090.1"/>
    <property type="molecule type" value="Genomic_DNA"/>
</dbReference>
<name>A0ABN9LUG3_9NEOB</name>
<evidence type="ECO:0000259" key="2">
    <source>
        <dbReference type="Pfam" id="PF26215"/>
    </source>
</evidence>
<comment type="caution">
    <text evidence="3">The sequence shown here is derived from an EMBL/GenBank/DDBJ whole genome shotgun (WGS) entry which is preliminary data.</text>
</comment>
<keyword evidence="4" id="KW-1185">Reference proteome</keyword>
<dbReference type="InterPro" id="IPR058912">
    <property type="entry name" value="HTH_animal"/>
</dbReference>
<dbReference type="Pfam" id="PF26215">
    <property type="entry name" value="HTH_animal"/>
    <property type="match status" value="1"/>
</dbReference>
<proteinExistence type="predicted"/>
<organism evidence="3 4">
    <name type="scientific">Ranitomeya imitator</name>
    <name type="common">mimic poison frog</name>
    <dbReference type="NCBI Taxonomy" id="111125"/>
    <lineage>
        <taxon>Eukaryota</taxon>
        <taxon>Metazoa</taxon>
        <taxon>Chordata</taxon>
        <taxon>Craniata</taxon>
        <taxon>Vertebrata</taxon>
        <taxon>Euteleostomi</taxon>
        <taxon>Amphibia</taxon>
        <taxon>Batrachia</taxon>
        <taxon>Anura</taxon>
        <taxon>Neobatrachia</taxon>
        <taxon>Hyloidea</taxon>
        <taxon>Dendrobatidae</taxon>
        <taxon>Dendrobatinae</taxon>
        <taxon>Ranitomeya</taxon>
    </lineage>
</organism>
<feature type="domain" description="Helix-turn-helix" evidence="2">
    <location>
        <begin position="575"/>
        <end position="631"/>
    </location>
</feature>